<evidence type="ECO:0000256" key="1">
    <source>
        <dbReference type="SAM" id="MobiDB-lite"/>
    </source>
</evidence>
<dbReference type="Proteomes" id="UP000553632">
    <property type="component" value="Unassembled WGS sequence"/>
</dbReference>
<proteinExistence type="predicted"/>
<feature type="region of interest" description="Disordered" evidence="1">
    <location>
        <begin position="52"/>
        <end position="90"/>
    </location>
</feature>
<accession>A0A7J6RUV6</accession>
<name>A0A7J6RUV6_PEROL</name>
<comment type="caution">
    <text evidence="2">The sequence shown here is derived from an EMBL/GenBank/DDBJ whole genome shotgun (WGS) entry which is preliminary data.</text>
</comment>
<dbReference type="AlphaFoldDB" id="A0A7J6RUV6"/>
<sequence>MIHPGLRVSTPSNYSCKGNRTAATTAAGSRGSFGDSPYTTTLTELSLEDYSRGHGALPTASQHQQRRSVKRPETRRLDRRPSRSFRRSRHKSPYLALPWMPAGVLTTDDVSSPVLSSYIDSDSDSDEMSPRLPQPKSEALLRRGFTLPDLSLPRLTNFDRVVWDATIVDNNKKGSEAEGEVVAEEAEEADAATRLTVLEQFALLRLAEKRSRNQRALVDPRAWRVCTHLKRQRYSTRKSEAPPRLNQELLRTHESLFGCG</sequence>
<feature type="compositionally biased region" description="Basic and acidic residues" evidence="1">
    <location>
        <begin position="70"/>
        <end position="81"/>
    </location>
</feature>
<gene>
    <name evidence="2" type="ORF">FOZ63_029683</name>
</gene>
<dbReference type="EMBL" id="JABANO010023423">
    <property type="protein sequence ID" value="KAF4723570.1"/>
    <property type="molecule type" value="Genomic_DNA"/>
</dbReference>
<reference evidence="2 3" key="1">
    <citation type="submission" date="2020-04" db="EMBL/GenBank/DDBJ databases">
        <title>Perkinsus olseni comparative genomics.</title>
        <authorList>
            <person name="Bogema D.R."/>
        </authorList>
    </citation>
    <scope>NUCLEOTIDE SEQUENCE [LARGE SCALE GENOMIC DNA]</scope>
    <source>
        <strain evidence="2 3">ATCC PRA-207</strain>
    </source>
</reference>
<organism evidence="2 3">
    <name type="scientific">Perkinsus olseni</name>
    <name type="common">Perkinsus atlanticus</name>
    <dbReference type="NCBI Taxonomy" id="32597"/>
    <lineage>
        <taxon>Eukaryota</taxon>
        <taxon>Sar</taxon>
        <taxon>Alveolata</taxon>
        <taxon>Perkinsozoa</taxon>
        <taxon>Perkinsea</taxon>
        <taxon>Perkinsida</taxon>
        <taxon>Perkinsidae</taxon>
        <taxon>Perkinsus</taxon>
    </lineage>
</organism>
<evidence type="ECO:0000313" key="3">
    <source>
        <dbReference type="Proteomes" id="UP000553632"/>
    </source>
</evidence>
<protein>
    <submittedName>
        <fullName evidence="2">Uncharacterized protein</fullName>
    </submittedName>
</protein>
<keyword evidence="3" id="KW-1185">Reference proteome</keyword>
<evidence type="ECO:0000313" key="2">
    <source>
        <dbReference type="EMBL" id="KAF4723570.1"/>
    </source>
</evidence>